<organism evidence="2 3">
    <name type="scientific">Streptomyces olivochromogenes</name>
    <dbReference type="NCBI Taxonomy" id="1963"/>
    <lineage>
        <taxon>Bacteria</taxon>
        <taxon>Bacillati</taxon>
        <taxon>Actinomycetota</taxon>
        <taxon>Actinomycetes</taxon>
        <taxon>Kitasatosporales</taxon>
        <taxon>Streptomycetaceae</taxon>
        <taxon>Streptomyces</taxon>
    </lineage>
</organism>
<feature type="signal peptide" evidence="1">
    <location>
        <begin position="1"/>
        <end position="26"/>
    </location>
</feature>
<dbReference type="EMBL" id="BDQI01000010">
    <property type="protein sequence ID" value="GAX53291.1"/>
    <property type="molecule type" value="Genomic_DNA"/>
</dbReference>
<keyword evidence="1" id="KW-0732">Signal</keyword>
<dbReference type="InterPro" id="IPR043857">
    <property type="entry name" value="DUF5819"/>
</dbReference>
<gene>
    <name evidence="2" type="ORF">SO3561_04819</name>
</gene>
<sequence length="213" mass="23781">MTEHVVLRRAVLVSGAALLGAYLAAAALTQAPLNPVKLRYYDEINSVTEPYLSQNWMLFAPDPLSDDRGIVARAKCGDGRVTEFYDVTRPYVARVQHDRFFPSRMSRLVSGAITQMATPDPVLARLRNKEVEKKKRPVPLLSDEKASRNKSEIFLARYSLSQLPKVCDGSAPSAVQVRTYVHELPSWSQRKDSSAKGTTSFEDLKWRNAEAVG</sequence>
<dbReference type="STRING" id="1963.AQJ27_23910"/>
<feature type="chain" id="PRO_5013259115" evidence="1">
    <location>
        <begin position="27"/>
        <end position="213"/>
    </location>
</feature>
<evidence type="ECO:0000313" key="3">
    <source>
        <dbReference type="Proteomes" id="UP000217446"/>
    </source>
</evidence>
<evidence type="ECO:0000313" key="2">
    <source>
        <dbReference type="EMBL" id="GAX53291.1"/>
    </source>
</evidence>
<protein>
    <submittedName>
        <fullName evidence="2">Uncharacterized protein</fullName>
    </submittedName>
</protein>
<dbReference type="Pfam" id="PF19136">
    <property type="entry name" value="DUF5819"/>
    <property type="match status" value="1"/>
</dbReference>
<reference evidence="3" key="1">
    <citation type="submission" date="2017-05" db="EMBL/GenBank/DDBJ databases">
        <title>Streptomyces olivochromogenes NBRC 3561 whole genome shotgun sequence.</title>
        <authorList>
            <person name="Dohra H."/>
            <person name="Kodani S."/>
        </authorList>
    </citation>
    <scope>NUCLEOTIDE SEQUENCE [LARGE SCALE GENOMIC DNA]</scope>
    <source>
        <strain evidence="3">NBRC 3561</strain>
    </source>
</reference>
<dbReference type="RefSeq" id="WP_067372345.1">
    <property type="nucleotide sequence ID" value="NZ_BDQI01000010.1"/>
</dbReference>
<accession>A0A250VGJ7</accession>
<keyword evidence="3" id="KW-1185">Reference proteome</keyword>
<evidence type="ECO:0000256" key="1">
    <source>
        <dbReference type="SAM" id="SignalP"/>
    </source>
</evidence>
<name>A0A250VGJ7_STROL</name>
<dbReference type="AlphaFoldDB" id="A0A250VGJ7"/>
<dbReference type="Proteomes" id="UP000217446">
    <property type="component" value="Unassembled WGS sequence"/>
</dbReference>
<comment type="caution">
    <text evidence="2">The sequence shown here is derived from an EMBL/GenBank/DDBJ whole genome shotgun (WGS) entry which is preliminary data.</text>
</comment>
<proteinExistence type="predicted"/>